<keyword evidence="1" id="KW-0479">Metal-binding</keyword>
<dbReference type="PROSITE" id="PS50966">
    <property type="entry name" value="ZF_SWIM"/>
    <property type="match status" value="1"/>
</dbReference>
<keyword evidence="5" id="KW-1185">Reference proteome</keyword>
<dbReference type="AlphaFoldDB" id="A0A1H6D330"/>
<evidence type="ECO:0000313" key="4">
    <source>
        <dbReference type="EMBL" id="SFD07660.1"/>
    </source>
</evidence>
<dbReference type="PANTHER" id="PTHR38133">
    <property type="entry name" value="SLR1429 PROTEIN"/>
    <property type="match status" value="1"/>
</dbReference>
<accession>A0A1I1PNV0</accession>
<keyword evidence="1" id="KW-0863">Zinc-finger</keyword>
<reference evidence="3" key="1">
    <citation type="submission" date="2016-10" db="EMBL/GenBank/DDBJ databases">
        <authorList>
            <person name="de Groot N.N."/>
        </authorList>
    </citation>
    <scope>NUCLEOTIDE SEQUENCE [LARGE SCALE GENOMIC DNA]</scope>
    <source>
        <strain evidence="3">ATCC 20501</strain>
    </source>
</reference>
<proteinExistence type="predicted"/>
<protein>
    <submittedName>
        <fullName evidence="3">Uncharacterized conserved protein, contains Zn finger domain</fullName>
    </submittedName>
</protein>
<dbReference type="Proteomes" id="UP000199690">
    <property type="component" value="Unassembled WGS sequence"/>
</dbReference>
<gene>
    <name evidence="3" type="ORF">SAMN02982929_03835</name>
    <name evidence="4" type="ORF">SAMN05216506_102430</name>
</gene>
<sequence>MTWDDEPVRALTFPAFPPGKRYGKKFADTWWGNAWIEAMERTALDPEQLKKGRRYAFAGQVGAITVSPGRITAPVHDGDPDEPYRTEVHLAELSGSRWDRFLDEVAGRAGHIAALLERDMPVELADTADDVGARLLPGYGDLEPECDCPGWDSPCKHAAALAYQVSWLLDGDPFVLLLLRGRAEDELTEELHRRNARHGAEAEEGGTGTPAAEAWAAPVLPLPEEPGPVLAAPLDLAPLLADVEIEAPVDNAALVALAVGAAERARSLLSDVDGTAAR</sequence>
<organism evidence="3 6">
    <name type="scientific">Saccharopolyspora kobensis</name>
    <dbReference type="NCBI Taxonomy" id="146035"/>
    <lineage>
        <taxon>Bacteria</taxon>
        <taxon>Bacillati</taxon>
        <taxon>Actinomycetota</taxon>
        <taxon>Actinomycetes</taxon>
        <taxon>Pseudonocardiales</taxon>
        <taxon>Pseudonocardiaceae</taxon>
        <taxon>Saccharopolyspora</taxon>
    </lineage>
</organism>
<accession>A0A1H6D330</accession>
<dbReference type="InterPro" id="IPR007527">
    <property type="entry name" value="Znf_SWIM"/>
</dbReference>
<reference evidence="5 6" key="2">
    <citation type="submission" date="2016-10" db="EMBL/GenBank/DDBJ databases">
        <authorList>
            <person name="Varghese N."/>
            <person name="Submissions S."/>
        </authorList>
    </citation>
    <scope>NUCLEOTIDE SEQUENCE [LARGE SCALE GENOMIC DNA]</scope>
    <source>
        <strain evidence="6">ATCC 20501</strain>
        <strain evidence="4 5">CGMCC 4.3529</strain>
    </source>
</reference>
<evidence type="ECO:0000313" key="3">
    <source>
        <dbReference type="EMBL" id="SEG79253.1"/>
    </source>
</evidence>
<keyword evidence="1" id="KW-0862">Zinc</keyword>
<dbReference type="Proteomes" id="UP000236729">
    <property type="component" value="Unassembled WGS sequence"/>
</dbReference>
<dbReference type="EMBL" id="FOME01000002">
    <property type="protein sequence ID" value="SFD07660.1"/>
    <property type="molecule type" value="Genomic_DNA"/>
</dbReference>
<evidence type="ECO:0000313" key="6">
    <source>
        <dbReference type="Proteomes" id="UP000236729"/>
    </source>
</evidence>
<dbReference type="GO" id="GO:0008270">
    <property type="term" value="F:zinc ion binding"/>
    <property type="evidence" value="ECO:0007669"/>
    <property type="project" value="UniProtKB-KW"/>
</dbReference>
<name>A0A1H6D330_9PSEU</name>
<dbReference type="EMBL" id="FNVB01000005">
    <property type="protein sequence ID" value="SEG79253.1"/>
    <property type="molecule type" value="Genomic_DNA"/>
</dbReference>
<dbReference type="RefSeq" id="WP_107916103.1">
    <property type="nucleotide sequence ID" value="NZ_FNVB01000005.1"/>
</dbReference>
<evidence type="ECO:0000259" key="2">
    <source>
        <dbReference type="PROSITE" id="PS50966"/>
    </source>
</evidence>
<evidence type="ECO:0000313" key="5">
    <source>
        <dbReference type="Proteomes" id="UP000199690"/>
    </source>
</evidence>
<evidence type="ECO:0000256" key="1">
    <source>
        <dbReference type="PROSITE-ProRule" id="PRU00325"/>
    </source>
</evidence>
<dbReference type="Pfam" id="PF04434">
    <property type="entry name" value="SWIM"/>
    <property type="match status" value="1"/>
</dbReference>
<feature type="domain" description="SWIM-type" evidence="2">
    <location>
        <begin position="131"/>
        <end position="166"/>
    </location>
</feature>
<dbReference type="PANTHER" id="PTHR38133:SF1">
    <property type="entry name" value="SLR1429 PROTEIN"/>
    <property type="match status" value="1"/>
</dbReference>